<feature type="transmembrane region" description="Helical" evidence="6">
    <location>
        <begin position="108"/>
        <end position="130"/>
    </location>
</feature>
<name>A0A5R9J2B3_9PROT</name>
<evidence type="ECO:0000313" key="8">
    <source>
        <dbReference type="Proteomes" id="UP000305654"/>
    </source>
</evidence>
<dbReference type="RefSeq" id="WP_138327673.1">
    <property type="nucleotide sequence ID" value="NZ_VCDI01000009.1"/>
</dbReference>
<feature type="transmembrane region" description="Helical" evidence="6">
    <location>
        <begin position="137"/>
        <end position="155"/>
    </location>
</feature>
<evidence type="ECO:0000256" key="1">
    <source>
        <dbReference type="ARBA" id="ARBA00004651"/>
    </source>
</evidence>
<proteinExistence type="predicted"/>
<feature type="transmembrane region" description="Helical" evidence="6">
    <location>
        <begin position="59"/>
        <end position="78"/>
    </location>
</feature>
<evidence type="ECO:0000256" key="5">
    <source>
        <dbReference type="ARBA" id="ARBA00023136"/>
    </source>
</evidence>
<evidence type="ECO:0000256" key="4">
    <source>
        <dbReference type="ARBA" id="ARBA00022989"/>
    </source>
</evidence>
<dbReference type="AlphaFoldDB" id="A0A5R9J2B3"/>
<organism evidence="7 8">
    <name type="scientific">Lichenicoccus roseus</name>
    <dbReference type="NCBI Taxonomy" id="2683649"/>
    <lineage>
        <taxon>Bacteria</taxon>
        <taxon>Pseudomonadati</taxon>
        <taxon>Pseudomonadota</taxon>
        <taxon>Alphaproteobacteria</taxon>
        <taxon>Acetobacterales</taxon>
        <taxon>Acetobacteraceae</taxon>
        <taxon>Lichenicoccus</taxon>
    </lineage>
</organism>
<evidence type="ECO:0000256" key="3">
    <source>
        <dbReference type="ARBA" id="ARBA00022692"/>
    </source>
</evidence>
<dbReference type="OrthoDB" id="5503349at2"/>
<keyword evidence="3 6" id="KW-0812">Transmembrane</keyword>
<dbReference type="PANTHER" id="PTHR32196">
    <property type="entry name" value="ABC TRANSPORTER PERMEASE PROTEIN YPHD-RELATED-RELATED"/>
    <property type="match status" value="1"/>
</dbReference>
<dbReference type="GO" id="GO:0022857">
    <property type="term" value="F:transmembrane transporter activity"/>
    <property type="evidence" value="ECO:0007669"/>
    <property type="project" value="InterPro"/>
</dbReference>
<feature type="transmembrane region" description="Helical" evidence="6">
    <location>
        <begin position="229"/>
        <end position="248"/>
    </location>
</feature>
<reference evidence="7 8" key="1">
    <citation type="submission" date="2019-05" db="EMBL/GenBank/DDBJ databases">
        <authorList>
            <person name="Pankratov T."/>
            <person name="Grouzdev D."/>
        </authorList>
    </citation>
    <scope>NUCLEOTIDE SEQUENCE [LARGE SCALE GENOMIC DNA]</scope>
    <source>
        <strain evidence="7 8">KEBCLARHB70R</strain>
    </source>
</reference>
<dbReference type="Proteomes" id="UP000305654">
    <property type="component" value="Unassembled WGS sequence"/>
</dbReference>
<accession>A0A5R9J2B3</accession>
<feature type="transmembrane region" description="Helical" evidence="6">
    <location>
        <begin position="175"/>
        <end position="198"/>
    </location>
</feature>
<comment type="caution">
    <text evidence="7">The sequence shown here is derived from an EMBL/GenBank/DDBJ whole genome shotgun (WGS) entry which is preliminary data.</text>
</comment>
<protein>
    <submittedName>
        <fullName evidence="7">ABC transporter permease</fullName>
    </submittedName>
</protein>
<dbReference type="CDD" id="cd06579">
    <property type="entry name" value="TM_PBP1_transp_AraH_like"/>
    <property type="match status" value="1"/>
</dbReference>
<keyword evidence="8" id="KW-1185">Reference proteome</keyword>
<evidence type="ECO:0000256" key="6">
    <source>
        <dbReference type="SAM" id="Phobius"/>
    </source>
</evidence>
<feature type="transmembrane region" description="Helical" evidence="6">
    <location>
        <begin position="32"/>
        <end position="53"/>
    </location>
</feature>
<feature type="transmembrane region" description="Helical" evidence="6">
    <location>
        <begin position="268"/>
        <end position="301"/>
    </location>
</feature>
<comment type="subcellular location">
    <subcellularLocation>
        <location evidence="1">Cell membrane</location>
        <topology evidence="1">Multi-pass membrane protein</topology>
    </subcellularLocation>
</comment>
<evidence type="ECO:0000313" key="7">
    <source>
        <dbReference type="EMBL" id="TLU71003.1"/>
    </source>
</evidence>
<keyword evidence="2" id="KW-1003">Cell membrane</keyword>
<evidence type="ECO:0000256" key="2">
    <source>
        <dbReference type="ARBA" id="ARBA00022475"/>
    </source>
</evidence>
<sequence length="327" mass="34137">MSLPNTLPGAAGSADRPDTIARRAWTLLMQRPTYLIFAAVTLFFVVFAPNFATVSTAEAILRITALVSIIAVGMTFVIICAEIDLSVGSVASWASMVVGLLLERNVPTIVAVLAVLAMGAFIGFINGILVTKLRIPSFLVTLGMLSVFSGLALTVTDTEPVPIVDDRFSNLFWNASYVGLPVPIWWTLLLVAVGFYLLSMTVFGRQVYAVGGNLVAARFSGIKTDRIKIASFMLVSTTAALAGMLLAARSTAGNPSLGTGLELDVIAAVIIGGTSLFGGIGGILGSVVGAIFIGILGFGLLVMGLSTSIQEVIKGAIIILAVALNRR</sequence>
<keyword evidence="5 6" id="KW-0472">Membrane</keyword>
<dbReference type="InterPro" id="IPR001851">
    <property type="entry name" value="ABC_transp_permease"/>
</dbReference>
<gene>
    <name evidence="7" type="ORF">FE263_19320</name>
</gene>
<dbReference type="EMBL" id="VCDI01000009">
    <property type="protein sequence ID" value="TLU71003.1"/>
    <property type="molecule type" value="Genomic_DNA"/>
</dbReference>
<dbReference type="GO" id="GO:0005886">
    <property type="term" value="C:plasma membrane"/>
    <property type="evidence" value="ECO:0007669"/>
    <property type="project" value="UniProtKB-SubCell"/>
</dbReference>
<dbReference type="Pfam" id="PF02653">
    <property type="entry name" value="BPD_transp_2"/>
    <property type="match status" value="1"/>
</dbReference>
<keyword evidence="4 6" id="KW-1133">Transmembrane helix</keyword>